<evidence type="ECO:0000256" key="4">
    <source>
        <dbReference type="ARBA" id="ARBA00023239"/>
    </source>
</evidence>
<dbReference type="Proteomes" id="UP001523392">
    <property type="component" value="Unassembled WGS sequence"/>
</dbReference>
<sequence length="137" mass="14796">MLTGGCLCGEIRYEAHGTPFHPTLCHCRMCRLAAGAPVVAWFSVKREDYRLVAGTPARYASSPGVVRTFCPRCGTSLTFESAAHAAEIDITTASLDDPDAVPPQDHTRAAYRIGWVSLADGLTVYPERRPSRSQGDG</sequence>
<evidence type="ECO:0000259" key="5">
    <source>
        <dbReference type="PROSITE" id="PS51891"/>
    </source>
</evidence>
<evidence type="ECO:0000313" key="7">
    <source>
        <dbReference type="Proteomes" id="UP001523392"/>
    </source>
</evidence>
<comment type="similarity">
    <text evidence="1">Belongs to the Gfa family.</text>
</comment>
<dbReference type="SUPFAM" id="SSF51316">
    <property type="entry name" value="Mss4-like"/>
    <property type="match status" value="1"/>
</dbReference>
<accession>A0ABT1D7E8</accession>
<dbReference type="PANTHER" id="PTHR33337">
    <property type="entry name" value="GFA DOMAIN-CONTAINING PROTEIN"/>
    <property type="match status" value="1"/>
</dbReference>
<gene>
    <name evidence="6" type="ORF">JYK14_15350</name>
</gene>
<dbReference type="EMBL" id="JAFIRR010000096">
    <property type="protein sequence ID" value="MCO6417527.1"/>
    <property type="molecule type" value="Genomic_DNA"/>
</dbReference>
<reference evidence="6 7" key="1">
    <citation type="submission" date="2021-12" db="EMBL/GenBank/DDBJ databases">
        <title>Siccirubricoccus leaddurans sp. nov., a high concentration Zn2+ tolerance bacterium.</title>
        <authorList>
            <person name="Cao Y."/>
        </authorList>
    </citation>
    <scope>NUCLEOTIDE SEQUENCE [LARGE SCALE GENOMIC DNA]</scope>
    <source>
        <strain evidence="6 7">KC 17139</strain>
    </source>
</reference>
<evidence type="ECO:0000313" key="6">
    <source>
        <dbReference type="EMBL" id="MCO6417527.1"/>
    </source>
</evidence>
<evidence type="ECO:0000256" key="3">
    <source>
        <dbReference type="ARBA" id="ARBA00022833"/>
    </source>
</evidence>
<dbReference type="InterPro" id="IPR006913">
    <property type="entry name" value="CENP-V/GFA"/>
</dbReference>
<name>A0ABT1D7E8_9PROT</name>
<keyword evidence="2" id="KW-0479">Metal-binding</keyword>
<keyword evidence="7" id="KW-1185">Reference proteome</keyword>
<dbReference type="Gene3D" id="3.90.1590.10">
    <property type="entry name" value="glutathione-dependent formaldehyde- activating enzyme (gfa)"/>
    <property type="match status" value="1"/>
</dbReference>
<feature type="domain" description="CENP-V/GFA" evidence="5">
    <location>
        <begin position="2"/>
        <end position="105"/>
    </location>
</feature>
<dbReference type="PANTHER" id="PTHR33337:SF40">
    <property type="entry name" value="CENP-V_GFA DOMAIN-CONTAINING PROTEIN-RELATED"/>
    <property type="match status" value="1"/>
</dbReference>
<proteinExistence type="inferred from homology"/>
<dbReference type="PROSITE" id="PS51891">
    <property type="entry name" value="CENP_V_GFA"/>
    <property type="match status" value="1"/>
</dbReference>
<organism evidence="6 7">
    <name type="scientific">Siccirubricoccus soli</name>
    <dbReference type="NCBI Taxonomy" id="2899147"/>
    <lineage>
        <taxon>Bacteria</taxon>
        <taxon>Pseudomonadati</taxon>
        <taxon>Pseudomonadota</taxon>
        <taxon>Alphaproteobacteria</taxon>
        <taxon>Acetobacterales</taxon>
        <taxon>Roseomonadaceae</taxon>
        <taxon>Siccirubricoccus</taxon>
    </lineage>
</organism>
<evidence type="ECO:0000256" key="1">
    <source>
        <dbReference type="ARBA" id="ARBA00005495"/>
    </source>
</evidence>
<keyword evidence="3" id="KW-0862">Zinc</keyword>
<keyword evidence="4" id="KW-0456">Lyase</keyword>
<dbReference type="Pfam" id="PF04828">
    <property type="entry name" value="GFA"/>
    <property type="match status" value="1"/>
</dbReference>
<protein>
    <submittedName>
        <fullName evidence="6">GFA family protein</fullName>
    </submittedName>
</protein>
<comment type="caution">
    <text evidence="6">The sequence shown here is derived from an EMBL/GenBank/DDBJ whole genome shotgun (WGS) entry which is preliminary data.</text>
</comment>
<dbReference type="InterPro" id="IPR011057">
    <property type="entry name" value="Mss4-like_sf"/>
</dbReference>
<evidence type="ECO:0000256" key="2">
    <source>
        <dbReference type="ARBA" id="ARBA00022723"/>
    </source>
</evidence>
<dbReference type="RefSeq" id="WP_252954167.1">
    <property type="nucleotide sequence ID" value="NZ_JAFIRR010000096.1"/>
</dbReference>